<dbReference type="CDD" id="cd13665">
    <property type="entry name" value="PBP2_TRAP_Dctp3_4"/>
    <property type="match status" value="1"/>
</dbReference>
<feature type="chain" id="PRO_5046206123" evidence="2">
    <location>
        <begin position="31"/>
        <end position="361"/>
    </location>
</feature>
<dbReference type="PANTHER" id="PTHR33376:SF15">
    <property type="entry name" value="BLL6794 PROTEIN"/>
    <property type="match status" value="1"/>
</dbReference>
<organism evidence="3 4">
    <name type="scientific">Oceanobacter antarcticus</name>
    <dbReference type="NCBI Taxonomy" id="3133425"/>
    <lineage>
        <taxon>Bacteria</taxon>
        <taxon>Pseudomonadati</taxon>
        <taxon>Pseudomonadota</taxon>
        <taxon>Gammaproteobacteria</taxon>
        <taxon>Oceanospirillales</taxon>
        <taxon>Oceanospirillaceae</taxon>
        <taxon>Oceanobacter</taxon>
    </lineage>
</organism>
<name>A0ABW8NP71_9GAMM</name>
<evidence type="ECO:0000313" key="4">
    <source>
        <dbReference type="Proteomes" id="UP001620597"/>
    </source>
</evidence>
<dbReference type="Pfam" id="PF03480">
    <property type="entry name" value="DctP"/>
    <property type="match status" value="1"/>
</dbReference>
<accession>A0ABW8NP71</accession>
<dbReference type="NCBIfam" id="NF037995">
    <property type="entry name" value="TRAP_S1"/>
    <property type="match status" value="1"/>
</dbReference>
<keyword evidence="1 2" id="KW-0732">Signal</keyword>
<dbReference type="InterPro" id="IPR038404">
    <property type="entry name" value="TRAP_DctP_sf"/>
</dbReference>
<reference evidence="3 4" key="1">
    <citation type="submission" date="2024-03" db="EMBL/GenBank/DDBJ databases">
        <title>High-quality draft genome sequence of Oceanobacter sp. wDCs-4.</title>
        <authorList>
            <person name="Dong C."/>
        </authorList>
    </citation>
    <scope>NUCLEOTIDE SEQUENCE [LARGE SCALE GENOMIC DNA]</scope>
    <source>
        <strain evidence="4">wDCs-4</strain>
    </source>
</reference>
<protein>
    <submittedName>
        <fullName evidence="3">TRAP transporter substrate-binding protein</fullName>
    </submittedName>
</protein>
<evidence type="ECO:0000256" key="1">
    <source>
        <dbReference type="ARBA" id="ARBA00022729"/>
    </source>
</evidence>
<gene>
    <name evidence="3" type="ORF">WG929_19910</name>
</gene>
<comment type="caution">
    <text evidence="3">The sequence shown here is derived from an EMBL/GenBank/DDBJ whole genome shotgun (WGS) entry which is preliminary data.</text>
</comment>
<dbReference type="PANTHER" id="PTHR33376">
    <property type="match status" value="1"/>
</dbReference>
<dbReference type="EMBL" id="JBBKTX010000038">
    <property type="protein sequence ID" value="MFK4754671.1"/>
    <property type="molecule type" value="Genomic_DNA"/>
</dbReference>
<proteinExistence type="predicted"/>
<dbReference type="Proteomes" id="UP001620597">
    <property type="component" value="Unassembled WGS sequence"/>
</dbReference>
<evidence type="ECO:0000313" key="3">
    <source>
        <dbReference type="EMBL" id="MFK4754671.1"/>
    </source>
</evidence>
<dbReference type="InterPro" id="IPR018389">
    <property type="entry name" value="DctP_fam"/>
</dbReference>
<sequence length="361" mass="39019">MRNLIKNIIQTSLLAAITATALGLAAQTQAEPVIMHVATAGPPGHVQNSIVFPTWAKWIEEATEGRVQVKLEYGLGNQSTFFNLVEDGVADAAWAYHGYVPGRFQLTQVVELPNLGVDAEAASQAYWEVYQKYLAKAGEHDGLALLGLFTHGPGQIHSTRAINHLTDLRGMKIRVGGGIQQTLAERLDVTPIAAPGPKVYELLQQGIVDGVFMPAASQKDFRLAEVAPYLTLLPGGLYMGSFAIFANEEFLDSLEPRDRKAIWAVSGARLSALAGKAWDQSDKNGINMAKDQHVHIQYVAAGGAMVNEYQAMTKGIDTDWLTMANAKGVDAKAALTELRNRARSLQTAQSSAERQQALVAD</sequence>
<evidence type="ECO:0000256" key="2">
    <source>
        <dbReference type="SAM" id="SignalP"/>
    </source>
</evidence>
<dbReference type="Gene3D" id="3.40.190.170">
    <property type="entry name" value="Bacterial extracellular solute-binding protein, family 7"/>
    <property type="match status" value="1"/>
</dbReference>
<dbReference type="RefSeq" id="WP_416207486.1">
    <property type="nucleotide sequence ID" value="NZ_JBBKTX010000038.1"/>
</dbReference>
<keyword evidence="4" id="KW-1185">Reference proteome</keyword>
<feature type="signal peptide" evidence="2">
    <location>
        <begin position="1"/>
        <end position="30"/>
    </location>
</feature>